<feature type="signal peptide" evidence="2">
    <location>
        <begin position="1"/>
        <end position="22"/>
    </location>
</feature>
<dbReference type="EMBL" id="CACRXK020000057">
    <property type="protein sequence ID" value="CAB3977608.1"/>
    <property type="molecule type" value="Genomic_DNA"/>
</dbReference>
<reference evidence="3" key="1">
    <citation type="submission" date="2020-04" db="EMBL/GenBank/DDBJ databases">
        <authorList>
            <person name="Alioto T."/>
            <person name="Alioto T."/>
            <person name="Gomez Garrido J."/>
        </authorList>
    </citation>
    <scope>NUCLEOTIDE SEQUENCE</scope>
    <source>
        <strain evidence="3">A484AB</strain>
    </source>
</reference>
<evidence type="ECO:0000313" key="4">
    <source>
        <dbReference type="Proteomes" id="UP001152795"/>
    </source>
</evidence>
<keyword evidence="4" id="KW-1185">Reference proteome</keyword>
<keyword evidence="2" id="KW-0732">Signal</keyword>
<evidence type="ECO:0000313" key="3">
    <source>
        <dbReference type="EMBL" id="CAB3977608.1"/>
    </source>
</evidence>
<feature type="compositionally biased region" description="Polar residues" evidence="1">
    <location>
        <begin position="174"/>
        <end position="184"/>
    </location>
</feature>
<protein>
    <submittedName>
        <fullName evidence="3">Uncharacterized protein</fullName>
    </submittedName>
</protein>
<dbReference type="AlphaFoldDB" id="A0A7D9D6I4"/>
<accession>A0A7D9D6I4</accession>
<feature type="compositionally biased region" description="Polar residues" evidence="1">
    <location>
        <begin position="120"/>
        <end position="132"/>
    </location>
</feature>
<feature type="compositionally biased region" description="Polar residues" evidence="1">
    <location>
        <begin position="146"/>
        <end position="155"/>
    </location>
</feature>
<name>A0A7D9D6I4_PARCT</name>
<dbReference type="Proteomes" id="UP001152795">
    <property type="component" value="Unassembled WGS sequence"/>
</dbReference>
<feature type="chain" id="PRO_5043703025" evidence="2">
    <location>
        <begin position="23"/>
        <end position="191"/>
    </location>
</feature>
<proteinExistence type="predicted"/>
<organism evidence="3 4">
    <name type="scientific">Paramuricea clavata</name>
    <name type="common">Red gorgonian</name>
    <name type="synonym">Violescent sea-whip</name>
    <dbReference type="NCBI Taxonomy" id="317549"/>
    <lineage>
        <taxon>Eukaryota</taxon>
        <taxon>Metazoa</taxon>
        <taxon>Cnidaria</taxon>
        <taxon>Anthozoa</taxon>
        <taxon>Octocorallia</taxon>
        <taxon>Malacalcyonacea</taxon>
        <taxon>Plexauridae</taxon>
        <taxon>Paramuricea</taxon>
    </lineage>
</organism>
<evidence type="ECO:0000256" key="2">
    <source>
        <dbReference type="SAM" id="SignalP"/>
    </source>
</evidence>
<gene>
    <name evidence="3" type="ORF">PACLA_8A087941</name>
</gene>
<feature type="region of interest" description="Disordered" evidence="1">
    <location>
        <begin position="120"/>
        <end position="191"/>
    </location>
</feature>
<sequence>MSKLFISIVGILVLLSFSAISGENDKLSKDVTDILHDIFGEYVPQIGVDDEIAGLQFYGAAKQSSNHETGEETVRLGKNVEKPNEKRQTIDWSRSQTGVKNAGIAGSCCTGMWGRSLRNTKNGSFRKSSVNGLESPKSDKEIASSAGLTTISGPPSENRLPERKKPVRMLRKSLQPNNPSQYRKFSSKKLN</sequence>
<evidence type="ECO:0000256" key="1">
    <source>
        <dbReference type="SAM" id="MobiDB-lite"/>
    </source>
</evidence>
<comment type="caution">
    <text evidence="3">The sequence shown here is derived from an EMBL/GenBank/DDBJ whole genome shotgun (WGS) entry which is preliminary data.</text>
</comment>